<dbReference type="GO" id="GO:0042276">
    <property type="term" value="P:error-prone translesion synthesis"/>
    <property type="evidence" value="ECO:0007669"/>
    <property type="project" value="InterPro"/>
</dbReference>
<dbReference type="InterPro" id="IPR044917">
    <property type="entry name" value="PRIMPOL"/>
</dbReference>
<comment type="catalytic activity">
    <reaction evidence="4">
        <text>DNA(n) + a 2'-deoxyribonucleoside 5'-triphosphate = DNA(n+1) + diphosphate</text>
        <dbReference type="Rhea" id="RHEA:22508"/>
        <dbReference type="Rhea" id="RHEA-COMP:17339"/>
        <dbReference type="Rhea" id="RHEA-COMP:17340"/>
        <dbReference type="ChEBI" id="CHEBI:33019"/>
        <dbReference type="ChEBI" id="CHEBI:61560"/>
        <dbReference type="ChEBI" id="CHEBI:173112"/>
        <dbReference type="EC" id="2.7.7.7"/>
    </reaction>
    <physiologicalReaction direction="left-to-right" evidence="4">
        <dbReference type="Rhea" id="RHEA:22509"/>
    </physiologicalReaction>
</comment>
<dbReference type="Pfam" id="PF03121">
    <property type="entry name" value="Herpes_UL52"/>
    <property type="match status" value="1"/>
</dbReference>
<dbReference type="GO" id="GO:0009411">
    <property type="term" value="P:response to UV"/>
    <property type="evidence" value="ECO:0007669"/>
    <property type="project" value="TreeGrafter"/>
</dbReference>
<gene>
    <name evidence="6" type="ORF">SI7747_18020144</name>
</gene>
<comment type="catalytic activity">
    <reaction evidence="2">
        <text>ssDNA + n NTP = ssDNA/pppN(pN)n-1 hybrid + (n-1) diphosphate.</text>
        <dbReference type="EC" id="2.7.7.102"/>
    </reaction>
</comment>
<evidence type="ECO:0000313" key="6">
    <source>
        <dbReference type="EMBL" id="CAA2634750.1"/>
    </source>
</evidence>
<dbReference type="EMBL" id="CACRZD030000018">
    <property type="protein sequence ID" value="CAA6673727.1"/>
    <property type="molecule type" value="Genomic_DNA"/>
</dbReference>
<evidence type="ECO:0000256" key="5">
    <source>
        <dbReference type="SAM" id="MobiDB-lite"/>
    </source>
</evidence>
<dbReference type="GO" id="GO:0031297">
    <property type="term" value="P:replication fork processing"/>
    <property type="evidence" value="ECO:0007669"/>
    <property type="project" value="TreeGrafter"/>
</dbReference>
<dbReference type="GO" id="GO:0005634">
    <property type="term" value="C:nucleus"/>
    <property type="evidence" value="ECO:0007669"/>
    <property type="project" value="TreeGrafter"/>
</dbReference>
<dbReference type="EC" id="2.7.7.102" evidence="3"/>
<accession>A0A7I8JU46</accession>
<protein>
    <recommendedName>
        <fullName evidence="1">DNA-directed primase/polymerase protein</fullName>
        <ecNumber evidence="3">2.7.7.102</ecNumber>
    </recommendedName>
</protein>
<evidence type="ECO:0000256" key="1">
    <source>
        <dbReference type="ARBA" id="ARBA00026139"/>
    </source>
</evidence>
<dbReference type="GO" id="GO:0005759">
    <property type="term" value="C:mitochondrial matrix"/>
    <property type="evidence" value="ECO:0007669"/>
    <property type="project" value="TreeGrafter"/>
</dbReference>
<dbReference type="AlphaFoldDB" id="A0A7I8JU46"/>
<dbReference type="GO" id="GO:0003887">
    <property type="term" value="F:DNA-directed DNA polymerase activity"/>
    <property type="evidence" value="ECO:0007669"/>
    <property type="project" value="UniProtKB-EC"/>
</dbReference>
<feature type="region of interest" description="Disordered" evidence="5">
    <location>
        <begin position="30"/>
        <end position="69"/>
    </location>
</feature>
<reference evidence="6 7" key="1">
    <citation type="submission" date="2019-12" db="EMBL/GenBank/DDBJ databases">
        <authorList>
            <person name="Scholz U."/>
            <person name="Mascher M."/>
            <person name="Fiebig A."/>
        </authorList>
    </citation>
    <scope>NUCLEOTIDE SEQUENCE</scope>
</reference>
<evidence type="ECO:0000313" key="7">
    <source>
        <dbReference type="Proteomes" id="UP001189122"/>
    </source>
</evidence>
<feature type="compositionally biased region" description="Basic and acidic residues" evidence="5">
    <location>
        <begin position="30"/>
        <end position="46"/>
    </location>
</feature>
<evidence type="ECO:0000256" key="4">
    <source>
        <dbReference type="ARBA" id="ARBA00047303"/>
    </source>
</evidence>
<evidence type="ECO:0000256" key="2">
    <source>
        <dbReference type="ARBA" id="ARBA00044677"/>
    </source>
</evidence>
<keyword evidence="7" id="KW-1185">Reference proteome</keyword>
<dbReference type="EMBL" id="LR743605">
    <property type="protein sequence ID" value="CAA2634750.1"/>
    <property type="molecule type" value="Genomic_DNA"/>
</dbReference>
<sequence>MSASDPKDDVDRLFDCFKCGIATPQSALLEKKRGGEAQRRRGDMRAESSGLSHFGARGSLKESQPPSREKLCPSSSMACKLNGVKHISPVVFYGSPHGVPAKKPARLLRLLREIHVDLKEQEEFNLREEVWATFPRQEEAVRFAKTHERVHLFSYQDHLNGQRRFLVCTYEEFWRRYERMDSKVRHHYEVIQETTLKEMLMKWLISWCQLYFLFLFDKYSIEGKQDWIMELDSSTVEKFSRHLIIRIPQTAFKDNGHIGAFVSELCSRICSASAKDPQLEKLFIRKNICSAESSSQLFVDTGVYSRNRCFRLVSSSKAGKNSVLLPTRRFRSKNMNDKEVFMESLICRMDADCRRLLVCKLDLDCKKSLLFDFEVRRSPFPNLDSFIEAIGSLENTLGKIRSWYWFSEFGLMIYSMLRSRYCERIGREHKSNHVMYVVDFRSGIYYQKCYDPDCKGYRSPFRPLPKDVVPDGVTFSCSTQRGNREDSSNVDFDFQLVEGIPEEGSIDDCEWITESCKKDRGWWQEALNFTEHIERMRQMPESCNKDVEESQDWWMDAESFISKVEENHSLDDR</sequence>
<name>A0A7I8JU46_SPIIN</name>
<evidence type="ECO:0000256" key="3">
    <source>
        <dbReference type="ARBA" id="ARBA00044768"/>
    </source>
</evidence>
<dbReference type="Proteomes" id="UP001189122">
    <property type="component" value="Unassembled WGS sequence"/>
</dbReference>
<proteinExistence type="predicted"/>
<dbReference type="GO" id="GO:0003682">
    <property type="term" value="F:chromatin binding"/>
    <property type="evidence" value="ECO:0007669"/>
    <property type="project" value="TreeGrafter"/>
</dbReference>
<dbReference type="PANTHER" id="PTHR31399">
    <property type="entry name" value="DNA-DIRECTED PRIMASE / POLYMERASE PROTEIN"/>
    <property type="match status" value="1"/>
</dbReference>
<dbReference type="PANTHER" id="PTHR31399:SF0">
    <property type="entry name" value="DNA-DIRECTED PRIMASE_POLYMERASE PROTEIN"/>
    <property type="match status" value="1"/>
</dbReference>
<dbReference type="GO" id="GO:0006264">
    <property type="term" value="P:mitochondrial DNA replication"/>
    <property type="evidence" value="ECO:0007669"/>
    <property type="project" value="TreeGrafter"/>
</dbReference>
<organism evidence="6">
    <name type="scientific">Spirodela intermedia</name>
    <name type="common">Intermediate duckweed</name>
    <dbReference type="NCBI Taxonomy" id="51605"/>
    <lineage>
        <taxon>Eukaryota</taxon>
        <taxon>Viridiplantae</taxon>
        <taxon>Streptophyta</taxon>
        <taxon>Embryophyta</taxon>
        <taxon>Tracheophyta</taxon>
        <taxon>Spermatophyta</taxon>
        <taxon>Magnoliopsida</taxon>
        <taxon>Liliopsida</taxon>
        <taxon>Araceae</taxon>
        <taxon>Lemnoideae</taxon>
        <taxon>Spirodela</taxon>
    </lineage>
</organism>